<organism evidence="2 3">
    <name type="scientific">Calditerrivibrio nitroreducens (strain DSM 19672 / NBRC 101217 / Yu37-1)</name>
    <dbReference type="NCBI Taxonomy" id="768670"/>
    <lineage>
        <taxon>Bacteria</taxon>
        <taxon>Pseudomonadati</taxon>
        <taxon>Deferribacterota</taxon>
        <taxon>Deferribacteres</taxon>
        <taxon>Deferribacterales</taxon>
        <taxon>Calditerrivibrionaceae</taxon>
    </lineage>
</organism>
<keyword evidence="1" id="KW-0472">Membrane</keyword>
<feature type="transmembrane region" description="Helical" evidence="1">
    <location>
        <begin position="91"/>
        <end position="113"/>
    </location>
</feature>
<dbReference type="AlphaFoldDB" id="E4TEF1"/>
<feature type="transmembrane region" description="Helical" evidence="1">
    <location>
        <begin position="58"/>
        <end position="79"/>
    </location>
</feature>
<keyword evidence="3" id="KW-1185">Reference proteome</keyword>
<dbReference type="HOGENOM" id="CLU_1727948_0_0_0"/>
<feature type="transmembrane region" description="Helical" evidence="1">
    <location>
        <begin position="119"/>
        <end position="141"/>
    </location>
</feature>
<evidence type="ECO:0008006" key="4">
    <source>
        <dbReference type="Google" id="ProtNLM"/>
    </source>
</evidence>
<dbReference type="Proteomes" id="UP000007039">
    <property type="component" value="Chromosome"/>
</dbReference>
<keyword evidence="1" id="KW-1133">Transmembrane helix</keyword>
<feature type="transmembrane region" description="Helical" evidence="1">
    <location>
        <begin position="12"/>
        <end position="38"/>
    </location>
</feature>
<dbReference type="STRING" id="768670.Calni_0364"/>
<dbReference type="EMBL" id="CP002347">
    <property type="protein sequence ID" value="ADR18277.1"/>
    <property type="molecule type" value="Genomic_DNA"/>
</dbReference>
<evidence type="ECO:0000313" key="3">
    <source>
        <dbReference type="Proteomes" id="UP000007039"/>
    </source>
</evidence>
<proteinExistence type="predicted"/>
<accession>E4TEF1</accession>
<evidence type="ECO:0000256" key="1">
    <source>
        <dbReference type="SAM" id="Phobius"/>
    </source>
</evidence>
<sequence precursor="true">MIKMVLSLALSLLFYIVYHLFTLANYIDIVLISIIIYFDFTDDDLFFFIIPLSLLSDYMLDIYFGFSAILFFIIYLFRVLMSKNMFFKSQFLKFVYYFSSVLFYNIVVSKILGIGVETMVVAIPIRLFLDIAIIYIVNTFLESKFVVSYGK</sequence>
<evidence type="ECO:0000313" key="2">
    <source>
        <dbReference type="EMBL" id="ADR18277.1"/>
    </source>
</evidence>
<keyword evidence="1" id="KW-0812">Transmembrane</keyword>
<gene>
    <name evidence="2" type="ordered locus">Calni_0364</name>
</gene>
<dbReference type="KEGG" id="cni:Calni_0364"/>
<protein>
    <recommendedName>
        <fullName evidence="4">Rod shape-determining protein MreD</fullName>
    </recommendedName>
</protein>
<name>E4TEF1_CALNY</name>
<reference key="1">
    <citation type="submission" date="2010-11" db="EMBL/GenBank/DDBJ databases">
        <title>The complete genome of chromosome of Calditerrivibrio nitroreducens DSM 19672.</title>
        <authorList>
            <consortium name="US DOE Joint Genome Institute (JGI-PGF)"/>
            <person name="Lucas S."/>
            <person name="Copeland A."/>
            <person name="Lapidus A."/>
            <person name="Bruce D."/>
            <person name="Goodwin L."/>
            <person name="Pitluck S."/>
            <person name="Kyrpides N."/>
            <person name="Mavromatis K."/>
            <person name="Ivanova N."/>
            <person name="Mikhailova N."/>
            <person name="Zeytun A."/>
            <person name="Brettin T."/>
            <person name="Detter J.C."/>
            <person name="Tapia R."/>
            <person name="Han C."/>
            <person name="Land M."/>
            <person name="Hauser L."/>
            <person name="Markowitz V."/>
            <person name="Cheng J.-F."/>
            <person name="Hugenholtz P."/>
            <person name="Woyke T."/>
            <person name="Wu D."/>
            <person name="Spring S."/>
            <person name="Schroeder M."/>
            <person name="Brambilla E."/>
            <person name="Klenk H.-P."/>
            <person name="Eisen J.A."/>
        </authorList>
    </citation>
    <scope>NUCLEOTIDE SEQUENCE [LARGE SCALE GENOMIC DNA]</scope>
    <source>
        <strain>DSM 19672</strain>
    </source>
</reference>
<reference evidence="2 3" key="2">
    <citation type="journal article" date="2011" name="Stand. Genomic Sci.">
        <title>Complete genome sequence of Calditerrivibrio nitroreducens type strain (Yu37-1).</title>
        <authorList>
            <person name="Pitluck S."/>
            <person name="Sikorski J."/>
            <person name="Zeytun A."/>
            <person name="Lapidus A."/>
            <person name="Nolan M."/>
            <person name="Lucas S."/>
            <person name="Hammon N."/>
            <person name="Deshpande S."/>
            <person name="Cheng J.F."/>
            <person name="Tapia R."/>
            <person name="Han C."/>
            <person name="Goodwin L."/>
            <person name="Liolios K."/>
            <person name="Pagani I."/>
            <person name="Ivanova N."/>
            <person name="Mavromatis K."/>
            <person name="Pati A."/>
            <person name="Chen A."/>
            <person name="Palaniappan K."/>
            <person name="Hauser L."/>
            <person name="Chang Y.J."/>
            <person name="Jeffries C.D."/>
            <person name="Detter J.C."/>
            <person name="Brambilla E."/>
            <person name="Djao O.D."/>
            <person name="Rohde M."/>
            <person name="Spring S."/>
            <person name="Goker M."/>
            <person name="Woyke T."/>
            <person name="Bristow J."/>
            <person name="Eisen J.A."/>
            <person name="Markowitz V."/>
            <person name="Hugenholtz P."/>
            <person name="Kyrpides N.C."/>
            <person name="Klenk H.P."/>
            <person name="Land M."/>
        </authorList>
    </citation>
    <scope>NUCLEOTIDE SEQUENCE [LARGE SCALE GENOMIC DNA]</scope>
    <source>
        <strain evidence="3">DSM 19672 / NBRC 101217 / Yu37-1</strain>
    </source>
</reference>